<feature type="compositionally biased region" description="Basic and acidic residues" evidence="5">
    <location>
        <begin position="875"/>
        <end position="885"/>
    </location>
</feature>
<sequence>MLLFAGLPNLSKFRDLFARFDCPITLLHELIFDIGVGIFTQGGVLERSVLGSYCIAPITVFQMENQSVDNGAAGSLERIQLGGNVDSFPVGTSVALDLDAKATPNQKTQRKRKKACMDMNFTCEDKMAFIKECRNELDGLFEFYKEISSCKLHLEEGHFTSLNSAVACMLEESSLSFSALVEEIYGKMKAKEGSPGATLASIRSAVLFVGQRILYGLVIEDVDVLEDVSDKCLWCWETRDMKLLPKTLRGFVSVRRIGRKKIHERISALSTTISALSNQANENHLSDLTKASQRLKKALNLSEICLLIENLKQKSSVEMAEKEAKLKEKELVKEIERNKQNAEMERKRIYQEIQKEQQQAEKELKRLQEEAATEEKRLEKERAELRKQLKKQEVQAKRDQQRHEKETAELKKQIKIQKQATIMERFLKRRKDNDSFDLTPSKEAMISESTCEGESMANSTSSLMDHALSLPENLTLEDLRRMHIVRWHKCCHSNRSSRWGVRSKPKVNLLNGLKLLGQSPEGGPLDKFSFLDKDLTDKRSRYSRETVLDRQLGDAEAVTNYNKCHNSLENTPASCLVKKLLQFDKSNRPAYYGTWIRKSIIGPRNPFRKDPDLDYEVDSDEEWEEEEPGESLSDCERDKEDEVLDEENTKEGSDDESEDSFLVPDGYLSENEGVQVDKPSGFMNEESRNLTTCTQMETENEELRTFFQQQKYLNNLTEQALRKCHPLIITNLRHEKTASLNTDFVDGTARLEQICLQVLCIRICPGGSDIDKPNDHVVSQDQEQQISPVKNISQSQPLQLLFLIQNCLNLLEQSNHLHRIKKEVLDRLGLSISTNKSNKEKGIARFFTKRCLPPMEVPLKFPESSSEQPSKKQFIHGEKDQSTTA</sequence>
<evidence type="ECO:0000259" key="6">
    <source>
        <dbReference type="Pfam" id="PF12253"/>
    </source>
</evidence>
<reference evidence="7 8" key="1">
    <citation type="journal article" date="2021" name="Hortic Res">
        <title>Chromosome-scale assembly of the Dendrobium chrysotoxum genome enhances the understanding of orchid evolution.</title>
        <authorList>
            <person name="Zhang Y."/>
            <person name="Zhang G.Q."/>
            <person name="Zhang D."/>
            <person name="Liu X.D."/>
            <person name="Xu X.Y."/>
            <person name="Sun W.H."/>
            <person name="Yu X."/>
            <person name="Zhu X."/>
            <person name="Wang Z.W."/>
            <person name="Zhao X."/>
            <person name="Zhong W.Y."/>
            <person name="Chen H."/>
            <person name="Yin W.L."/>
            <person name="Huang T."/>
            <person name="Niu S.C."/>
            <person name="Liu Z.J."/>
        </authorList>
    </citation>
    <scope>NUCLEOTIDE SEQUENCE [LARGE SCALE GENOMIC DNA]</scope>
    <source>
        <strain evidence="7">Lindl</strain>
    </source>
</reference>
<gene>
    <name evidence="7" type="ORF">IEQ34_019235</name>
</gene>
<dbReference type="GO" id="GO:0006334">
    <property type="term" value="P:nucleosome assembly"/>
    <property type="evidence" value="ECO:0007669"/>
    <property type="project" value="TreeGrafter"/>
</dbReference>
<dbReference type="Pfam" id="PF12253">
    <property type="entry name" value="CAF1A_dimeriz"/>
    <property type="match status" value="1"/>
</dbReference>
<evidence type="ECO:0000256" key="1">
    <source>
        <dbReference type="ARBA" id="ARBA00004123"/>
    </source>
</evidence>
<evidence type="ECO:0000256" key="4">
    <source>
        <dbReference type="ARBA" id="ARBA00023242"/>
    </source>
</evidence>
<comment type="caution">
    <text evidence="7">The sequence shown here is derived from an EMBL/GenBank/DDBJ whole genome shotgun (WGS) entry which is preliminary data.</text>
</comment>
<feature type="region of interest" description="Disordered" evidence="5">
    <location>
        <begin position="607"/>
        <end position="667"/>
    </location>
</feature>
<evidence type="ECO:0000313" key="7">
    <source>
        <dbReference type="EMBL" id="KAH0451936.1"/>
    </source>
</evidence>
<dbReference type="GO" id="GO:0005634">
    <property type="term" value="C:nucleus"/>
    <property type="evidence" value="ECO:0007669"/>
    <property type="project" value="UniProtKB-SubCell"/>
</dbReference>
<feature type="region of interest" description="Disordered" evidence="5">
    <location>
        <begin position="858"/>
        <end position="885"/>
    </location>
</feature>
<dbReference type="InterPro" id="IPR022043">
    <property type="entry name" value="CAF1A_DD"/>
</dbReference>
<comment type="subcellular location">
    <subcellularLocation>
        <location evidence="1">Nucleus</location>
    </subcellularLocation>
</comment>
<feature type="domain" description="Chromatin assembly factor 1 subunit A dimerization" evidence="6">
    <location>
        <begin position="579"/>
        <end position="647"/>
    </location>
</feature>
<dbReference type="PANTHER" id="PTHR15272:SF0">
    <property type="entry name" value="CHROMATIN ASSEMBLY FACTOR 1 SUBUNIT A"/>
    <property type="match status" value="1"/>
</dbReference>
<dbReference type="PANTHER" id="PTHR15272">
    <property type="entry name" value="CHROMATIN ASSEMBLY FACTOR 1 SUBUNIT A CAF-1 SUBUNIT A"/>
    <property type="match status" value="1"/>
</dbReference>
<dbReference type="GO" id="GO:0033186">
    <property type="term" value="C:CAF-1 complex"/>
    <property type="evidence" value="ECO:0007669"/>
    <property type="project" value="TreeGrafter"/>
</dbReference>
<dbReference type="Proteomes" id="UP000775213">
    <property type="component" value="Unassembled WGS sequence"/>
</dbReference>
<keyword evidence="8" id="KW-1185">Reference proteome</keyword>
<keyword evidence="3" id="KW-0234">DNA repair</keyword>
<dbReference type="GO" id="GO:0006281">
    <property type="term" value="P:DNA repair"/>
    <property type="evidence" value="ECO:0007669"/>
    <property type="project" value="UniProtKB-KW"/>
</dbReference>
<feature type="region of interest" description="Disordered" evidence="5">
    <location>
        <begin position="389"/>
        <end position="412"/>
    </location>
</feature>
<dbReference type="AlphaFoldDB" id="A0AAV7G697"/>
<feature type="compositionally biased region" description="Acidic residues" evidence="5">
    <location>
        <begin position="613"/>
        <end position="629"/>
    </location>
</feature>
<name>A0AAV7G697_DENCH</name>
<evidence type="ECO:0000256" key="2">
    <source>
        <dbReference type="ARBA" id="ARBA00022763"/>
    </source>
</evidence>
<dbReference type="EMBL" id="JAGFBR010000017">
    <property type="protein sequence ID" value="KAH0451936.1"/>
    <property type="molecule type" value="Genomic_DNA"/>
</dbReference>
<keyword evidence="4" id="KW-0539">Nucleus</keyword>
<evidence type="ECO:0000313" key="8">
    <source>
        <dbReference type="Proteomes" id="UP000775213"/>
    </source>
</evidence>
<keyword evidence="2" id="KW-0227">DNA damage</keyword>
<proteinExistence type="predicted"/>
<accession>A0AAV7G697</accession>
<organism evidence="7 8">
    <name type="scientific">Dendrobium chrysotoxum</name>
    <name type="common">Orchid</name>
    <dbReference type="NCBI Taxonomy" id="161865"/>
    <lineage>
        <taxon>Eukaryota</taxon>
        <taxon>Viridiplantae</taxon>
        <taxon>Streptophyta</taxon>
        <taxon>Embryophyta</taxon>
        <taxon>Tracheophyta</taxon>
        <taxon>Spermatophyta</taxon>
        <taxon>Magnoliopsida</taxon>
        <taxon>Liliopsida</taxon>
        <taxon>Asparagales</taxon>
        <taxon>Orchidaceae</taxon>
        <taxon>Epidendroideae</taxon>
        <taxon>Malaxideae</taxon>
        <taxon>Dendrobiinae</taxon>
        <taxon>Dendrobium</taxon>
    </lineage>
</organism>
<evidence type="ECO:0000256" key="5">
    <source>
        <dbReference type="SAM" id="MobiDB-lite"/>
    </source>
</evidence>
<protein>
    <recommendedName>
        <fullName evidence="6">Chromatin assembly factor 1 subunit A dimerization domain-containing protein</fullName>
    </recommendedName>
</protein>
<evidence type="ECO:0000256" key="3">
    <source>
        <dbReference type="ARBA" id="ARBA00023204"/>
    </source>
</evidence>